<proteinExistence type="predicted"/>
<evidence type="ECO:0000313" key="3">
    <source>
        <dbReference type="Proteomes" id="UP000000305"/>
    </source>
</evidence>
<feature type="compositionally biased region" description="Polar residues" evidence="1">
    <location>
        <begin position="47"/>
        <end position="56"/>
    </location>
</feature>
<evidence type="ECO:0000313" key="2">
    <source>
        <dbReference type="EMBL" id="EFX68592.1"/>
    </source>
</evidence>
<reference evidence="2 3" key="1">
    <citation type="journal article" date="2011" name="Science">
        <title>The ecoresponsive genome of Daphnia pulex.</title>
        <authorList>
            <person name="Colbourne J.K."/>
            <person name="Pfrender M.E."/>
            <person name="Gilbert D."/>
            <person name="Thomas W.K."/>
            <person name="Tucker A."/>
            <person name="Oakley T.H."/>
            <person name="Tokishita S."/>
            <person name="Aerts A."/>
            <person name="Arnold G.J."/>
            <person name="Basu M.K."/>
            <person name="Bauer D.J."/>
            <person name="Caceres C.E."/>
            <person name="Carmel L."/>
            <person name="Casola C."/>
            <person name="Choi J.H."/>
            <person name="Detter J.C."/>
            <person name="Dong Q."/>
            <person name="Dusheyko S."/>
            <person name="Eads B.D."/>
            <person name="Frohlich T."/>
            <person name="Geiler-Samerotte K.A."/>
            <person name="Gerlach D."/>
            <person name="Hatcher P."/>
            <person name="Jogdeo S."/>
            <person name="Krijgsveld J."/>
            <person name="Kriventseva E.V."/>
            <person name="Kultz D."/>
            <person name="Laforsch C."/>
            <person name="Lindquist E."/>
            <person name="Lopez J."/>
            <person name="Manak J.R."/>
            <person name="Muller J."/>
            <person name="Pangilinan J."/>
            <person name="Patwardhan R.P."/>
            <person name="Pitluck S."/>
            <person name="Pritham E.J."/>
            <person name="Rechtsteiner A."/>
            <person name="Rho M."/>
            <person name="Rogozin I.B."/>
            <person name="Sakarya O."/>
            <person name="Salamov A."/>
            <person name="Schaack S."/>
            <person name="Shapiro H."/>
            <person name="Shiga Y."/>
            <person name="Skalitzky C."/>
            <person name="Smith Z."/>
            <person name="Souvorov A."/>
            <person name="Sung W."/>
            <person name="Tang Z."/>
            <person name="Tsuchiya D."/>
            <person name="Tu H."/>
            <person name="Vos H."/>
            <person name="Wang M."/>
            <person name="Wolf Y.I."/>
            <person name="Yamagata H."/>
            <person name="Yamada T."/>
            <person name="Ye Y."/>
            <person name="Shaw J.R."/>
            <person name="Andrews J."/>
            <person name="Crease T.J."/>
            <person name="Tang H."/>
            <person name="Lucas S.M."/>
            <person name="Robertson H.M."/>
            <person name="Bork P."/>
            <person name="Koonin E.V."/>
            <person name="Zdobnov E.M."/>
            <person name="Grigoriev I.V."/>
            <person name="Lynch M."/>
            <person name="Boore J.L."/>
        </authorList>
    </citation>
    <scope>NUCLEOTIDE SEQUENCE [LARGE SCALE GENOMIC DNA]</scope>
</reference>
<organism evidence="2 3">
    <name type="scientific">Daphnia pulex</name>
    <name type="common">Water flea</name>
    <dbReference type="NCBI Taxonomy" id="6669"/>
    <lineage>
        <taxon>Eukaryota</taxon>
        <taxon>Metazoa</taxon>
        <taxon>Ecdysozoa</taxon>
        <taxon>Arthropoda</taxon>
        <taxon>Crustacea</taxon>
        <taxon>Branchiopoda</taxon>
        <taxon>Diplostraca</taxon>
        <taxon>Cladocera</taxon>
        <taxon>Anomopoda</taxon>
        <taxon>Daphniidae</taxon>
        <taxon>Daphnia</taxon>
    </lineage>
</organism>
<accession>E9HI44</accession>
<name>E9HI44_DAPPU</name>
<dbReference type="EMBL" id="GL732652">
    <property type="protein sequence ID" value="EFX68592.1"/>
    <property type="molecule type" value="Genomic_DNA"/>
</dbReference>
<sequence length="107" mass="12161">MLMDHIGLTYRRIQQEDSRFHVKQSELKMATERDSLIPSMLDYKPSSYNSRNSDVQVNKGGGNGIGQPLARPFKSLPLNVRILWSGRLTRTQMTPPFVIMLIDLASV</sequence>
<feature type="region of interest" description="Disordered" evidence="1">
    <location>
        <begin position="47"/>
        <end position="68"/>
    </location>
</feature>
<dbReference type="Proteomes" id="UP000000305">
    <property type="component" value="Unassembled WGS sequence"/>
</dbReference>
<evidence type="ECO:0000256" key="1">
    <source>
        <dbReference type="SAM" id="MobiDB-lite"/>
    </source>
</evidence>
<dbReference type="HOGENOM" id="CLU_2212530_0_0_1"/>
<gene>
    <name evidence="2" type="ORF">DAPPUDRAFT_259911</name>
</gene>
<keyword evidence="3" id="KW-1185">Reference proteome</keyword>
<dbReference type="AlphaFoldDB" id="E9HI44"/>
<dbReference type="InParanoid" id="E9HI44"/>
<protein>
    <submittedName>
        <fullName evidence="2">Uncharacterized protein</fullName>
    </submittedName>
</protein>
<dbReference type="KEGG" id="dpx:DAPPUDRAFT_259911"/>